<keyword evidence="2" id="KW-1185">Reference proteome</keyword>
<comment type="caution">
    <text evidence="1">The sequence shown here is derived from an EMBL/GenBank/DDBJ whole genome shotgun (WGS) entry which is preliminary data.</text>
</comment>
<dbReference type="EMBL" id="CAJDYZ010011781">
    <property type="protein sequence ID" value="CAD1480038.1"/>
    <property type="molecule type" value="Genomic_DNA"/>
</dbReference>
<evidence type="ECO:0000313" key="2">
    <source>
        <dbReference type="Proteomes" id="UP000752696"/>
    </source>
</evidence>
<feature type="non-terminal residue" evidence="1">
    <location>
        <position position="83"/>
    </location>
</feature>
<feature type="non-terminal residue" evidence="1">
    <location>
        <position position="1"/>
    </location>
</feature>
<accession>A0A6V7HH08</accession>
<protein>
    <submittedName>
        <fullName evidence="1">Uncharacterized protein</fullName>
    </submittedName>
</protein>
<evidence type="ECO:0000313" key="1">
    <source>
        <dbReference type="EMBL" id="CAD1480038.1"/>
    </source>
</evidence>
<reference evidence="1" key="1">
    <citation type="submission" date="2020-07" db="EMBL/GenBank/DDBJ databases">
        <authorList>
            <person name="Nazaruddin N."/>
        </authorList>
    </citation>
    <scope>NUCLEOTIDE SEQUENCE</scope>
</reference>
<proteinExistence type="predicted"/>
<sequence length="83" mass="9341">TCPQEATIPDNLPRISRRTFLLVVEVSEVDRVDRNVQLYCHSVSSSDIPPLLRGMSATLVHDTMRLLHTELPLLVLGHACEYT</sequence>
<dbReference type="AlphaFoldDB" id="A0A6V7HH08"/>
<organism evidence="1 2">
    <name type="scientific">Heterotrigona itama</name>
    <dbReference type="NCBI Taxonomy" id="395501"/>
    <lineage>
        <taxon>Eukaryota</taxon>
        <taxon>Metazoa</taxon>
        <taxon>Ecdysozoa</taxon>
        <taxon>Arthropoda</taxon>
        <taxon>Hexapoda</taxon>
        <taxon>Insecta</taxon>
        <taxon>Pterygota</taxon>
        <taxon>Neoptera</taxon>
        <taxon>Endopterygota</taxon>
        <taxon>Hymenoptera</taxon>
        <taxon>Apocrita</taxon>
        <taxon>Aculeata</taxon>
        <taxon>Apoidea</taxon>
        <taxon>Anthophila</taxon>
        <taxon>Apidae</taxon>
        <taxon>Heterotrigona</taxon>
    </lineage>
</organism>
<gene>
    <name evidence="1" type="ORF">MHI_LOCUS894303</name>
</gene>
<name>A0A6V7HH08_9HYME</name>
<dbReference type="Proteomes" id="UP000752696">
    <property type="component" value="Unassembled WGS sequence"/>
</dbReference>